<organism evidence="1 2">
    <name type="scientific">Plakobranchus ocellatus</name>
    <dbReference type="NCBI Taxonomy" id="259542"/>
    <lineage>
        <taxon>Eukaryota</taxon>
        <taxon>Metazoa</taxon>
        <taxon>Spiralia</taxon>
        <taxon>Lophotrochozoa</taxon>
        <taxon>Mollusca</taxon>
        <taxon>Gastropoda</taxon>
        <taxon>Heterobranchia</taxon>
        <taxon>Euthyneura</taxon>
        <taxon>Panpulmonata</taxon>
        <taxon>Sacoglossa</taxon>
        <taxon>Placobranchoidea</taxon>
        <taxon>Plakobranchidae</taxon>
        <taxon>Plakobranchus</taxon>
    </lineage>
</organism>
<name>A0AAV3YE09_9GAST</name>
<dbReference type="AlphaFoldDB" id="A0AAV3YE09"/>
<evidence type="ECO:0000313" key="1">
    <source>
        <dbReference type="EMBL" id="GFN81121.1"/>
    </source>
</evidence>
<dbReference type="EMBL" id="BLXT01000880">
    <property type="protein sequence ID" value="GFN81121.1"/>
    <property type="molecule type" value="Genomic_DNA"/>
</dbReference>
<keyword evidence="2" id="KW-1185">Reference proteome</keyword>
<reference evidence="1 2" key="1">
    <citation type="journal article" date="2021" name="Elife">
        <title>Chloroplast acquisition without the gene transfer in kleptoplastic sea slugs, Plakobranchus ocellatus.</title>
        <authorList>
            <person name="Maeda T."/>
            <person name="Takahashi S."/>
            <person name="Yoshida T."/>
            <person name="Shimamura S."/>
            <person name="Takaki Y."/>
            <person name="Nagai Y."/>
            <person name="Toyoda A."/>
            <person name="Suzuki Y."/>
            <person name="Arimoto A."/>
            <person name="Ishii H."/>
            <person name="Satoh N."/>
            <person name="Nishiyama T."/>
            <person name="Hasebe M."/>
            <person name="Maruyama T."/>
            <person name="Minagawa J."/>
            <person name="Obokata J."/>
            <person name="Shigenobu S."/>
        </authorList>
    </citation>
    <scope>NUCLEOTIDE SEQUENCE [LARGE SCALE GENOMIC DNA]</scope>
</reference>
<protein>
    <submittedName>
        <fullName evidence="1">Uncharacterized protein</fullName>
    </submittedName>
</protein>
<dbReference type="Proteomes" id="UP000735302">
    <property type="component" value="Unassembled WGS sequence"/>
</dbReference>
<accession>A0AAV3YE09</accession>
<sequence length="105" mass="11649">MDYNDIEHEMDIHSYACVTVADNEIDLSSECAQDVSVDYDRIANYNGLAFELDVDLSANQTTETAKQRGTGLLVALSYIVQIPESADQTFHSSEALKMKRGVERG</sequence>
<proteinExistence type="predicted"/>
<gene>
    <name evidence="1" type="ORF">PoB_000762700</name>
</gene>
<evidence type="ECO:0000313" key="2">
    <source>
        <dbReference type="Proteomes" id="UP000735302"/>
    </source>
</evidence>
<comment type="caution">
    <text evidence="1">The sequence shown here is derived from an EMBL/GenBank/DDBJ whole genome shotgun (WGS) entry which is preliminary data.</text>
</comment>